<dbReference type="RefSeq" id="WP_013655887.1">
    <property type="nucleotide sequence ID" value="NC_015275.1"/>
</dbReference>
<dbReference type="HOGENOM" id="CLU_081297_5_0_9"/>
<keyword evidence="2 5" id="KW-0812">Transmembrane</keyword>
<proteinExistence type="predicted"/>
<dbReference type="GO" id="GO:0016020">
    <property type="term" value="C:membrane"/>
    <property type="evidence" value="ECO:0007669"/>
    <property type="project" value="UniProtKB-SubCell"/>
</dbReference>
<dbReference type="PANTHER" id="PTHR21016">
    <property type="entry name" value="BETA-AMYLOID BINDING PROTEIN-RELATED"/>
    <property type="match status" value="1"/>
</dbReference>
<reference evidence="7 8" key="1">
    <citation type="journal article" date="2011" name="J. Bacteriol.">
        <title>Complete genome sequence of the cellulose-degrading bacterium Cellulosilyticum lentocellum.</title>
        <authorList>
            <consortium name="US DOE Joint Genome Institute"/>
            <person name="Miller D.A."/>
            <person name="Suen G."/>
            <person name="Bruce D."/>
            <person name="Copeland A."/>
            <person name="Cheng J.F."/>
            <person name="Detter C."/>
            <person name="Goodwin L.A."/>
            <person name="Han C.S."/>
            <person name="Hauser L.J."/>
            <person name="Land M.L."/>
            <person name="Lapidus A."/>
            <person name="Lucas S."/>
            <person name="Meincke L."/>
            <person name="Pitluck S."/>
            <person name="Tapia R."/>
            <person name="Teshima H."/>
            <person name="Woyke T."/>
            <person name="Fox B.G."/>
            <person name="Angert E.R."/>
            <person name="Currie C.R."/>
        </authorList>
    </citation>
    <scope>NUCLEOTIDE SEQUENCE [LARGE SCALE GENOMIC DNA]</scope>
    <source>
        <strain evidence="8">ATCC 49066 / DSM 5427 / NCIMB 11756 / RHM5</strain>
    </source>
</reference>
<keyword evidence="3 5" id="KW-1133">Transmembrane helix</keyword>
<dbReference type="AlphaFoldDB" id="F2JQ38"/>
<evidence type="ECO:0000256" key="2">
    <source>
        <dbReference type="ARBA" id="ARBA00022692"/>
    </source>
</evidence>
<evidence type="ECO:0000259" key="6">
    <source>
        <dbReference type="Pfam" id="PF05154"/>
    </source>
</evidence>
<evidence type="ECO:0000256" key="1">
    <source>
        <dbReference type="ARBA" id="ARBA00004141"/>
    </source>
</evidence>
<keyword evidence="4 5" id="KW-0472">Membrane</keyword>
<feature type="domain" description="TM2" evidence="6">
    <location>
        <begin position="82"/>
        <end position="133"/>
    </location>
</feature>
<dbReference type="InterPro" id="IPR007829">
    <property type="entry name" value="TM2"/>
</dbReference>
<dbReference type="KEGG" id="cle:Clole_0853"/>
<evidence type="ECO:0000256" key="4">
    <source>
        <dbReference type="ARBA" id="ARBA00023136"/>
    </source>
</evidence>
<evidence type="ECO:0000256" key="5">
    <source>
        <dbReference type="SAM" id="Phobius"/>
    </source>
</evidence>
<protein>
    <submittedName>
        <fullName evidence="7">TM2 domain-containing protein</fullName>
    </submittedName>
</protein>
<gene>
    <name evidence="7" type="ordered locus">Clole_0853</name>
</gene>
<organism evidence="7 8">
    <name type="scientific">Cellulosilyticum lentocellum (strain ATCC 49066 / DSM 5427 / NCIMB 11756 / RHM5)</name>
    <name type="common">Clostridium lentocellum</name>
    <dbReference type="NCBI Taxonomy" id="642492"/>
    <lineage>
        <taxon>Bacteria</taxon>
        <taxon>Bacillati</taxon>
        <taxon>Bacillota</taxon>
        <taxon>Clostridia</taxon>
        <taxon>Lachnospirales</taxon>
        <taxon>Cellulosilyticaceae</taxon>
        <taxon>Cellulosilyticum</taxon>
    </lineage>
</organism>
<keyword evidence="8" id="KW-1185">Reference proteome</keyword>
<sequence>MKCKNCGQELGERVKVCPICQAEQGINEVGNRSQEQMQEDLMNEQEGINKIFQQDYLNKVSLQNEMSGHEKEVLEEEVYEHQKSRLIAGLLQLFLGGFGVGRFYLGYTGVAVGQLCTLPLFGIGYIWGFIDGILILCGQLDLDADGVPLKG</sequence>
<dbReference type="Proteomes" id="UP000008467">
    <property type="component" value="Chromosome"/>
</dbReference>
<dbReference type="InterPro" id="IPR050932">
    <property type="entry name" value="TM2D1-3-like"/>
</dbReference>
<evidence type="ECO:0000313" key="7">
    <source>
        <dbReference type="EMBL" id="ADZ82586.1"/>
    </source>
</evidence>
<accession>F2JQ38</accession>
<dbReference type="Pfam" id="PF05154">
    <property type="entry name" value="TM2"/>
    <property type="match status" value="1"/>
</dbReference>
<name>F2JQ38_CELLD</name>
<comment type="subcellular location">
    <subcellularLocation>
        <location evidence="1">Membrane</location>
        <topology evidence="1">Multi-pass membrane protein</topology>
    </subcellularLocation>
</comment>
<feature type="transmembrane region" description="Helical" evidence="5">
    <location>
        <begin position="86"/>
        <end position="105"/>
    </location>
</feature>
<feature type="transmembrane region" description="Helical" evidence="5">
    <location>
        <begin position="111"/>
        <end position="130"/>
    </location>
</feature>
<dbReference type="eggNOG" id="COG2314">
    <property type="taxonomic scope" value="Bacteria"/>
</dbReference>
<dbReference type="STRING" id="642492.Clole_0853"/>
<evidence type="ECO:0000313" key="8">
    <source>
        <dbReference type="Proteomes" id="UP000008467"/>
    </source>
</evidence>
<dbReference type="EMBL" id="CP002582">
    <property type="protein sequence ID" value="ADZ82586.1"/>
    <property type="molecule type" value="Genomic_DNA"/>
</dbReference>
<evidence type="ECO:0000256" key="3">
    <source>
        <dbReference type="ARBA" id="ARBA00022989"/>
    </source>
</evidence>
<dbReference type="PANTHER" id="PTHR21016:SF25">
    <property type="entry name" value="TM2 DOMAIN-CONTAINING PROTEIN DDB_G0277895-RELATED"/>
    <property type="match status" value="1"/>
</dbReference>